<evidence type="ECO:0000259" key="1">
    <source>
        <dbReference type="Pfam" id="PF04230"/>
    </source>
</evidence>
<dbReference type="Proteomes" id="UP001143545">
    <property type="component" value="Unassembled WGS sequence"/>
</dbReference>
<sequence>MKGIYLYWWSEIFIQKKNKENYGDLLGKYLVEKISGNRVHWFNPKKKWFLKKPIVYATIGSILSHVKKDWIVWGSGIIFKTDKVENAKFLAVRGPQSRKHLLALGYSVPEVYGDPGLLLPDFYNPVHIEKKYSLGIIPHYNDYKMVSEMYLGDDDVKIINLMTNDIEGTTDEILSCESIVSSSLHGIIMAHAYKIPAVWVEFSDKVHGDGVKYQDYFESVNMDFYEPLKVLDKLSKEDLEKSLNDLPSKPDDKIISTLKMGLMEVCPFKH</sequence>
<proteinExistence type="predicted"/>
<dbReference type="InterPro" id="IPR007345">
    <property type="entry name" value="Polysacch_pyruvyl_Trfase"/>
</dbReference>
<name>A0A9W6B3R1_9FLAO</name>
<accession>A0A9W6B3R1</accession>
<protein>
    <submittedName>
        <fullName evidence="2">GumL protein</fullName>
    </submittedName>
</protein>
<evidence type="ECO:0000313" key="2">
    <source>
        <dbReference type="EMBL" id="GLB52038.1"/>
    </source>
</evidence>
<dbReference type="RefSeq" id="WP_281753090.1">
    <property type="nucleotide sequence ID" value="NZ_BRVP01000006.1"/>
</dbReference>
<keyword evidence="3" id="KW-1185">Reference proteome</keyword>
<comment type="caution">
    <text evidence="2">The sequence shown here is derived from an EMBL/GenBank/DDBJ whole genome shotgun (WGS) entry which is preliminary data.</text>
</comment>
<reference evidence="2" key="1">
    <citation type="submission" date="2022-07" db="EMBL/GenBank/DDBJ databases">
        <title>Taxonomy of Novel Oxalotrophic and Methylotrophic Bacteria.</title>
        <authorList>
            <person name="Sahin N."/>
            <person name="Tani A."/>
        </authorList>
    </citation>
    <scope>NUCLEOTIDE SEQUENCE</scope>
    <source>
        <strain evidence="2">AM327</strain>
    </source>
</reference>
<dbReference type="AlphaFoldDB" id="A0A9W6B3R1"/>
<organism evidence="2 3">
    <name type="scientific">Neptunitalea chrysea</name>
    <dbReference type="NCBI Taxonomy" id="1647581"/>
    <lineage>
        <taxon>Bacteria</taxon>
        <taxon>Pseudomonadati</taxon>
        <taxon>Bacteroidota</taxon>
        <taxon>Flavobacteriia</taxon>
        <taxon>Flavobacteriales</taxon>
        <taxon>Flavobacteriaceae</taxon>
        <taxon>Neptunitalea</taxon>
    </lineage>
</organism>
<gene>
    <name evidence="2" type="primary">gumL</name>
    <name evidence="2" type="ORF">NBRC110019_10770</name>
</gene>
<feature type="domain" description="Polysaccharide pyruvyl transferase" evidence="1">
    <location>
        <begin position="60"/>
        <end position="201"/>
    </location>
</feature>
<dbReference type="EMBL" id="BRVP01000006">
    <property type="protein sequence ID" value="GLB52038.1"/>
    <property type="molecule type" value="Genomic_DNA"/>
</dbReference>
<evidence type="ECO:0000313" key="3">
    <source>
        <dbReference type="Proteomes" id="UP001143545"/>
    </source>
</evidence>
<dbReference type="Pfam" id="PF04230">
    <property type="entry name" value="PS_pyruv_trans"/>
    <property type="match status" value="1"/>
</dbReference>